<dbReference type="GeneID" id="108703020"/>
<protein>
    <submittedName>
        <fullName evidence="6">Protein ITPRID2 isoform X1</fullName>
    </submittedName>
</protein>
<evidence type="ECO:0000313" key="5">
    <source>
        <dbReference type="Proteomes" id="UP000186698"/>
    </source>
</evidence>
<dbReference type="KEGG" id="xla:108703020"/>
<evidence type="ECO:0000256" key="3">
    <source>
        <dbReference type="SAM" id="MobiDB-lite"/>
    </source>
</evidence>
<name>A0A8J0U1T7_XENLA</name>
<gene>
    <name evidence="6 7" type="primary">itprid2.S</name>
</gene>
<feature type="coiled-coil region" evidence="2">
    <location>
        <begin position="982"/>
        <end position="1016"/>
    </location>
</feature>
<dbReference type="PANTHER" id="PTHR17469:SF11">
    <property type="entry name" value="PROTEIN ITPRID2"/>
    <property type="match status" value="1"/>
</dbReference>
<dbReference type="Pfam" id="PF14722">
    <property type="entry name" value="KRAP_IP3R_bind"/>
    <property type="match status" value="1"/>
</dbReference>
<feature type="compositionally biased region" description="Basic and acidic residues" evidence="3">
    <location>
        <begin position="777"/>
        <end position="800"/>
    </location>
</feature>
<dbReference type="InterPro" id="IPR043444">
    <property type="entry name" value="TESPA1-like"/>
</dbReference>
<dbReference type="Xenbase" id="XB-GENE-6487788">
    <property type="gene designation" value="itprid2.S"/>
</dbReference>
<dbReference type="OrthoDB" id="6088188at2759"/>
<organism evidence="5 6">
    <name type="scientific">Xenopus laevis</name>
    <name type="common">African clawed frog</name>
    <dbReference type="NCBI Taxonomy" id="8355"/>
    <lineage>
        <taxon>Eukaryota</taxon>
        <taxon>Metazoa</taxon>
        <taxon>Chordata</taxon>
        <taxon>Craniata</taxon>
        <taxon>Vertebrata</taxon>
        <taxon>Euteleostomi</taxon>
        <taxon>Amphibia</taxon>
        <taxon>Batrachia</taxon>
        <taxon>Anura</taxon>
        <taxon>Pipoidea</taxon>
        <taxon>Pipidae</taxon>
        <taxon>Xenopodinae</taxon>
        <taxon>Xenopus</taxon>
        <taxon>Xenopus</taxon>
    </lineage>
</organism>
<dbReference type="AlphaFoldDB" id="A0A8J0U1T7"/>
<evidence type="ECO:0000313" key="6">
    <source>
        <dbReference type="RefSeq" id="XP_018094388.1"/>
    </source>
</evidence>
<dbReference type="GO" id="GO:0005102">
    <property type="term" value="F:signaling receptor binding"/>
    <property type="evidence" value="ECO:0007669"/>
    <property type="project" value="InterPro"/>
</dbReference>
<evidence type="ECO:0000256" key="2">
    <source>
        <dbReference type="SAM" id="Coils"/>
    </source>
</evidence>
<feature type="region of interest" description="Disordered" evidence="3">
    <location>
        <begin position="756"/>
        <end position="816"/>
    </location>
</feature>
<feature type="domain" description="ITPR-interacting" evidence="4">
    <location>
        <begin position="135"/>
        <end position="292"/>
    </location>
</feature>
<dbReference type="InterPro" id="IPR029326">
    <property type="entry name" value="SSFA2_C"/>
</dbReference>
<reference evidence="6" key="1">
    <citation type="submission" date="2025-08" db="UniProtKB">
        <authorList>
            <consortium name="RefSeq"/>
        </authorList>
    </citation>
    <scope>IDENTIFICATION</scope>
    <source>
        <strain evidence="6">J_2021</strain>
        <tissue evidence="6">Erythrocytes</tissue>
    </source>
</reference>
<evidence type="ECO:0000313" key="7">
    <source>
        <dbReference type="Xenbase" id="XB-GENE-6487788"/>
    </source>
</evidence>
<feature type="region of interest" description="Disordered" evidence="3">
    <location>
        <begin position="302"/>
        <end position="324"/>
    </location>
</feature>
<dbReference type="Pfam" id="PF14723">
    <property type="entry name" value="SSFA2_C"/>
    <property type="match status" value="1"/>
</dbReference>
<dbReference type="SMART" id="SM01257">
    <property type="entry name" value="KRAP_IP3R_bind"/>
    <property type="match status" value="1"/>
</dbReference>
<dbReference type="CTD" id="108703020"/>
<keyword evidence="5" id="KW-1185">Reference proteome</keyword>
<sequence>MTEAAAVEPTDLGEVPRRGLASMKRKAWAKSRDSWQASECEDVAAEASKATREEGTGHIPNEKIATWLKDCRTPLGASLDEQNNPVSSQKGMLLKNGGSFEDDLSLGAEANHLLHRNLPLDTPFSAMLAKDRRLQFHQKGRSMNSTGSGKSSTTVSSVSELLDLYEEDPEEILYNLGFGKEEPDIASKIPSRFFNNCSLAHGIDIKMFLNAQLQRLEVENPNFALTSRFRQIKVLTDVANAFSSLYSEVSGTPLQRIGSSKCLIPDKAQEPGKPAPLVRSSSRLLEAISKLNLYGNRLTSESNSSAKVLDDDKRQTSNSQDGSVKIDQKLQKLFKKNSPPLATVSEETSNSGIVLDLNPIDTSDKSADNLDEVLTEACTEKTEESSVSHNECDISNIADSSAAKSTDVITAQESESYLTEENPHTSTPEKELYAPNKTILNLISQPKDSFELEELQGTEDEPLHNPQTCHSIEKLGKDNLLRTASQHSDSSGFAEDTSADCLLASLAQGQESLQAMGSSADSCDSETTVTSVGEDLRTPLATDQPEVTDFDLEDEFLTPNFMVESEAFFRDNQETETERLKMDSEQLNPSEECKSHEDLHSAIESNTEDSDLPQDYTAESEIDTGSEYEAVPYTTHHISELVDSYSDYEYNLGRLEKNSSCSLDRVHVALQRAQMKVLSSSGEASSRTGRTMITSKDLMKKRDNFSSSGYPLRRTQSLPSALLNPVRVVSKVNIVLTSGKATVCSPPSFSYKYSPEEEECLEQIEEDPNTNSNPDHVSPKSELKDVHKSGPQRISEDPHPRPQSCTTHTPSHRSQSSCSLHSLVSDWHEKSLCDHGRAWSTHSVPNFAGAPCGNFFSPFSCPVASRFSYGSLHRSCSGCTLPLNSPPSTTEMQLRRVLHDIRSSLQNLSQHHVMRGSDGSASGYSMQRSSVLPLYENTFQELQIMRRSLNLFRTQMMDLELSMLHQQTMVYQHLTEDERYEADQLQGLRNSVRMELQELELQLDERLLALEEQLRNFHVSSPFQRQSAMGLYGGRSTDNLTFSSPLSIIEPVTELIREQTHLKSELGLEDLSLGHGRDRCDSMASDHSSLYSRPLHKNKKGLTSSCDSVDKSKPLCSPSKNVFRASVALTPCPPTRAGDIQKPVDDMPEDYGKLKMEPTETPEQVLLASPANESTKWTPEESRELQQVIREIKESIVGDIRREIVSGLLAAVSSPFHSLDAKTDGRI</sequence>
<evidence type="ECO:0000259" key="4">
    <source>
        <dbReference type="SMART" id="SM01257"/>
    </source>
</evidence>
<accession>A0A8J0U1T7</accession>
<keyword evidence="1 2" id="KW-0175">Coiled coil</keyword>
<dbReference type="Proteomes" id="UP000186698">
    <property type="component" value="Chromosome 9_10S"/>
</dbReference>
<evidence type="ECO:0000256" key="1">
    <source>
        <dbReference type="ARBA" id="ARBA00023054"/>
    </source>
</evidence>
<dbReference type="RefSeq" id="XP_018094388.1">
    <property type="nucleotide sequence ID" value="XM_018238899.2"/>
</dbReference>
<dbReference type="AGR" id="Xenbase:XB-GENE-6487788"/>
<dbReference type="PANTHER" id="PTHR17469">
    <property type="entry name" value="SPERM SPECIFIC ANTIGEN 2-RELATED"/>
    <property type="match status" value="1"/>
</dbReference>
<dbReference type="InterPro" id="IPR029325">
    <property type="entry name" value="ITPR-bd"/>
</dbReference>
<feature type="compositionally biased region" description="Acidic residues" evidence="3">
    <location>
        <begin position="756"/>
        <end position="768"/>
    </location>
</feature>
<proteinExistence type="predicted"/>